<evidence type="ECO:0000313" key="3">
    <source>
        <dbReference type="Proteomes" id="UP000256686"/>
    </source>
</evidence>
<dbReference type="RefSeq" id="WP_115971236.1">
    <property type="nucleotide sequence ID" value="NZ_QNVT01000011.1"/>
</dbReference>
<dbReference type="Proteomes" id="UP000256686">
    <property type="component" value="Unassembled WGS sequence"/>
</dbReference>
<keyword evidence="3" id="KW-1185">Reference proteome</keyword>
<accession>A0A3D9C904</accession>
<feature type="transmembrane region" description="Helical" evidence="1">
    <location>
        <begin position="69"/>
        <end position="90"/>
    </location>
</feature>
<comment type="caution">
    <text evidence="2">The sequence shown here is derived from an EMBL/GenBank/DDBJ whole genome shotgun (WGS) entry which is preliminary data.</text>
</comment>
<keyword evidence="1" id="KW-0472">Membrane</keyword>
<feature type="transmembrane region" description="Helical" evidence="1">
    <location>
        <begin position="261"/>
        <end position="279"/>
    </location>
</feature>
<feature type="transmembrane region" description="Helical" evidence="1">
    <location>
        <begin position="285"/>
        <end position="303"/>
    </location>
</feature>
<dbReference type="EMBL" id="QNVT01000011">
    <property type="protein sequence ID" value="REC61981.1"/>
    <property type="molecule type" value="Genomic_DNA"/>
</dbReference>
<evidence type="ECO:0000256" key="1">
    <source>
        <dbReference type="SAM" id="Phobius"/>
    </source>
</evidence>
<protein>
    <recommendedName>
        <fullName evidence="4">Glycosyltransferase RgtA/B/C/D-like domain-containing protein</fullName>
    </recommendedName>
</protein>
<keyword evidence="1" id="KW-0812">Transmembrane</keyword>
<feature type="transmembrane region" description="Helical" evidence="1">
    <location>
        <begin position="102"/>
        <end position="122"/>
    </location>
</feature>
<dbReference type="AlphaFoldDB" id="A0A3D9C904"/>
<feature type="transmembrane region" description="Helical" evidence="1">
    <location>
        <begin position="142"/>
        <end position="170"/>
    </location>
</feature>
<feature type="transmembrane region" description="Helical" evidence="1">
    <location>
        <begin position="182"/>
        <end position="202"/>
    </location>
</feature>
<gene>
    <name evidence="2" type="ORF">DRF65_13215</name>
</gene>
<name>A0A3D9C904_9FLAO</name>
<evidence type="ECO:0000313" key="2">
    <source>
        <dbReference type="EMBL" id="REC61981.1"/>
    </source>
</evidence>
<proteinExistence type="predicted"/>
<evidence type="ECO:0008006" key="4">
    <source>
        <dbReference type="Google" id="ProtNLM"/>
    </source>
</evidence>
<feature type="transmembrane region" description="Helical" evidence="1">
    <location>
        <begin position="222"/>
        <end position="249"/>
    </location>
</feature>
<feature type="transmembrane region" description="Helical" evidence="1">
    <location>
        <begin position="310"/>
        <end position="326"/>
    </location>
</feature>
<sequence>MKRYFREIMILLIVVLSRLPFIFNSLGSDLDAWREVYTGKILYEDHIYNVSRFPGYPFPEFLYALVYDKPYWCINLLSVLFTFGCSLYLFKTLNLLKIQSAFLISIAFSFVPVIYLNSTIAMEYNWSLFFLLVSVYYLLKKNLWIAALFFGLMVSTRFNNIIFLPAFLFLTYFYTGKEVKKSILFSVLAFLFIGIFFSPVLLKYGFNFFQSSGDSEFNLTSLLSLGTLYIYGALGMTSIISGLGIQLFTGGYQKIKEVPRNHFALFSILIIISNLAFFIKYPLEAGYLIPSVPFILILLQYILNEKLLKPVLCVIVFSPFLVHITANKIQIKGSVFSNEDYENQQLKYCKDLIGEIQVHSANQPAVFHLGNFSEQVLFVGNFDKKSKIKIVKNLSPKDEEDIINKKIPLYYINTGDGKIENNKTHILDKYGTLFYKDFELKR</sequence>
<reference evidence="3" key="1">
    <citation type="submission" date="2018-06" db="EMBL/GenBank/DDBJ databases">
        <authorList>
            <person name="Lum Nde A."/>
            <person name="Hugo C."/>
        </authorList>
    </citation>
    <scope>NUCLEOTIDE SEQUENCE [LARGE SCALE GENOMIC DNA]</scope>
    <source>
        <strain evidence="3">1_F178</strain>
    </source>
</reference>
<keyword evidence="1" id="KW-1133">Transmembrane helix</keyword>
<organism evidence="2 3">
    <name type="scientific">Chryseobacterium pennae</name>
    <dbReference type="NCBI Taxonomy" id="2258962"/>
    <lineage>
        <taxon>Bacteria</taxon>
        <taxon>Pseudomonadati</taxon>
        <taxon>Bacteroidota</taxon>
        <taxon>Flavobacteriia</taxon>
        <taxon>Flavobacteriales</taxon>
        <taxon>Weeksellaceae</taxon>
        <taxon>Chryseobacterium group</taxon>
        <taxon>Chryseobacterium</taxon>
    </lineage>
</organism>